<name>A0A9D3SA70_ANGAN</name>
<gene>
    <name evidence="2" type="ORF">ANANG_G00050250</name>
</gene>
<evidence type="ECO:0000313" key="3">
    <source>
        <dbReference type="Proteomes" id="UP001044222"/>
    </source>
</evidence>
<accession>A0A9D3SA70</accession>
<sequence>MGDLMNGSGVLQRSVSLGKLREVLRRSSEILVKRLQGSGSPEPWSSNMKRAASLNHLNKTSDDSFQGPRASRMHSSKGLSSSTTNLYSGN</sequence>
<reference evidence="2" key="1">
    <citation type="submission" date="2021-01" db="EMBL/GenBank/DDBJ databases">
        <title>A chromosome-scale assembly of European eel, Anguilla anguilla.</title>
        <authorList>
            <person name="Henkel C."/>
            <person name="Jong-Raadsen S.A."/>
            <person name="Dufour S."/>
            <person name="Weltzien F.-A."/>
            <person name="Palstra A.P."/>
            <person name="Pelster B."/>
            <person name="Spaink H.P."/>
            <person name="Van Den Thillart G.E."/>
            <person name="Jansen H."/>
            <person name="Zahm M."/>
            <person name="Klopp C."/>
            <person name="Cedric C."/>
            <person name="Louis A."/>
            <person name="Berthelot C."/>
            <person name="Parey E."/>
            <person name="Roest Crollius H."/>
            <person name="Montfort J."/>
            <person name="Robinson-Rechavi M."/>
            <person name="Bucao C."/>
            <person name="Bouchez O."/>
            <person name="Gislard M."/>
            <person name="Lluch J."/>
            <person name="Milhes M."/>
            <person name="Lampietro C."/>
            <person name="Lopez Roques C."/>
            <person name="Donnadieu C."/>
            <person name="Braasch I."/>
            <person name="Desvignes T."/>
            <person name="Postlethwait J."/>
            <person name="Bobe J."/>
            <person name="Guiguen Y."/>
            <person name="Dirks R."/>
        </authorList>
    </citation>
    <scope>NUCLEOTIDE SEQUENCE</scope>
    <source>
        <strain evidence="2">Tag_6206</strain>
        <tissue evidence="2">Liver</tissue>
    </source>
</reference>
<dbReference type="EMBL" id="JAFIRN010000002">
    <property type="protein sequence ID" value="KAG5855552.1"/>
    <property type="molecule type" value="Genomic_DNA"/>
</dbReference>
<dbReference type="AlphaFoldDB" id="A0A9D3SA70"/>
<protein>
    <submittedName>
        <fullName evidence="2">Uncharacterized protein</fullName>
    </submittedName>
</protein>
<comment type="caution">
    <text evidence="2">The sequence shown here is derived from an EMBL/GenBank/DDBJ whole genome shotgun (WGS) entry which is preliminary data.</text>
</comment>
<proteinExistence type="predicted"/>
<dbReference type="Proteomes" id="UP001044222">
    <property type="component" value="Unassembled WGS sequence"/>
</dbReference>
<feature type="region of interest" description="Disordered" evidence="1">
    <location>
        <begin position="34"/>
        <end position="90"/>
    </location>
</feature>
<feature type="compositionally biased region" description="Polar residues" evidence="1">
    <location>
        <begin position="37"/>
        <end position="48"/>
    </location>
</feature>
<keyword evidence="3" id="KW-1185">Reference proteome</keyword>
<organism evidence="2 3">
    <name type="scientific">Anguilla anguilla</name>
    <name type="common">European freshwater eel</name>
    <name type="synonym">Muraena anguilla</name>
    <dbReference type="NCBI Taxonomy" id="7936"/>
    <lineage>
        <taxon>Eukaryota</taxon>
        <taxon>Metazoa</taxon>
        <taxon>Chordata</taxon>
        <taxon>Craniata</taxon>
        <taxon>Vertebrata</taxon>
        <taxon>Euteleostomi</taxon>
        <taxon>Actinopterygii</taxon>
        <taxon>Neopterygii</taxon>
        <taxon>Teleostei</taxon>
        <taxon>Anguilliformes</taxon>
        <taxon>Anguillidae</taxon>
        <taxon>Anguilla</taxon>
    </lineage>
</organism>
<evidence type="ECO:0000313" key="2">
    <source>
        <dbReference type="EMBL" id="KAG5855552.1"/>
    </source>
</evidence>
<evidence type="ECO:0000256" key="1">
    <source>
        <dbReference type="SAM" id="MobiDB-lite"/>
    </source>
</evidence>
<feature type="compositionally biased region" description="Polar residues" evidence="1">
    <location>
        <begin position="77"/>
        <end position="90"/>
    </location>
</feature>